<evidence type="ECO:0000313" key="9">
    <source>
        <dbReference type="EMBL" id="QDR73692.1"/>
    </source>
</evidence>
<name>A0A517D8L0_LIMRT</name>
<comment type="similarity">
    <text evidence="1">Belongs to the zeta toxin family.</text>
</comment>
<feature type="domain" description="Zeta toxin" evidence="8">
    <location>
        <begin position="2"/>
        <end position="158"/>
    </location>
</feature>
<evidence type="ECO:0000256" key="7">
    <source>
        <dbReference type="ARBA" id="ARBA00048178"/>
    </source>
</evidence>
<dbReference type="InterPro" id="IPR027417">
    <property type="entry name" value="P-loop_NTPase"/>
</dbReference>
<dbReference type="Pfam" id="PF06414">
    <property type="entry name" value="Zeta_toxin"/>
    <property type="match status" value="1"/>
</dbReference>
<keyword evidence="9" id="KW-0614">Plasmid</keyword>
<sequence length="192" mass="22155">MPQYILLAGVNGSGKSTYYRMTDDKKREGYIYINADNIERELGGNWHSDRDNFIAMREALRRLNMAFDNGCDIVHETTLASSRKGTKKLIDKAKSRGYEVKLVYVGVNSPELAIARIARRVEKGGHGVSTDLVYQRYIRSLDRLSQLESEFDYVELWDNSGLTSNVIYTRDHNKILLNITKEINWVPDKFKR</sequence>
<evidence type="ECO:0000256" key="1">
    <source>
        <dbReference type="ARBA" id="ARBA00009104"/>
    </source>
</evidence>
<geneLocation type="plasmid" evidence="9 10">
    <name>unnamed</name>
</geneLocation>
<dbReference type="RefSeq" id="WP_144228042.1">
    <property type="nucleotide sequence ID" value="NZ_CP041677.1"/>
</dbReference>
<dbReference type="Proteomes" id="UP000316394">
    <property type="component" value="Plasmid unnamed"/>
</dbReference>
<evidence type="ECO:0000256" key="6">
    <source>
        <dbReference type="ARBA" id="ARBA00032897"/>
    </source>
</evidence>
<evidence type="ECO:0000313" key="10">
    <source>
        <dbReference type="Proteomes" id="UP000316394"/>
    </source>
</evidence>
<keyword evidence="4" id="KW-0547">Nucleotide-binding</keyword>
<organism evidence="9 10">
    <name type="scientific">Limosilactobacillus reuteri</name>
    <name type="common">Lactobacillus reuteri</name>
    <dbReference type="NCBI Taxonomy" id="1598"/>
    <lineage>
        <taxon>Bacteria</taxon>
        <taxon>Bacillati</taxon>
        <taxon>Bacillota</taxon>
        <taxon>Bacilli</taxon>
        <taxon>Lactobacillales</taxon>
        <taxon>Lactobacillaceae</taxon>
        <taxon>Limosilactobacillus</taxon>
    </lineage>
</organism>
<evidence type="ECO:0000256" key="4">
    <source>
        <dbReference type="ARBA" id="ARBA00022741"/>
    </source>
</evidence>
<dbReference type="GO" id="GO:0016301">
    <property type="term" value="F:kinase activity"/>
    <property type="evidence" value="ECO:0007669"/>
    <property type="project" value="InterPro"/>
</dbReference>
<comment type="catalytic activity">
    <reaction evidence="7">
        <text>UDP-N-acetyl-alpha-D-glucosamine + ATP = UDP-N-acetyl-alpha-D-glucosamine 3'-phosphate + ADP + H(+)</text>
        <dbReference type="Rhea" id="RHEA:32671"/>
        <dbReference type="ChEBI" id="CHEBI:15378"/>
        <dbReference type="ChEBI" id="CHEBI:30616"/>
        <dbReference type="ChEBI" id="CHEBI:57705"/>
        <dbReference type="ChEBI" id="CHEBI:64353"/>
        <dbReference type="ChEBI" id="CHEBI:456216"/>
        <dbReference type="EC" id="2.7.1.176"/>
    </reaction>
</comment>
<gene>
    <name evidence="9" type="ORF">FOD75_11420</name>
</gene>
<reference evidence="9 10" key="1">
    <citation type="submission" date="2019-07" db="EMBL/GenBank/DDBJ databases">
        <title>Gastrointestinal microbiota of Peromyscus leucopus, the white-footed mouse.</title>
        <authorList>
            <person name="Milovic A."/>
            <person name="Bassam K."/>
            <person name="Barbour A.G."/>
        </authorList>
    </citation>
    <scope>NUCLEOTIDE SEQUENCE [LARGE SCALE GENOMIC DNA]</scope>
    <source>
        <strain evidence="9 10">LL7</strain>
        <plasmid evidence="9 10">unnamed</plasmid>
    </source>
</reference>
<keyword evidence="3" id="KW-1277">Toxin-antitoxin system</keyword>
<evidence type="ECO:0000256" key="5">
    <source>
        <dbReference type="ARBA" id="ARBA00022840"/>
    </source>
</evidence>
<dbReference type="SUPFAM" id="SSF52540">
    <property type="entry name" value="P-loop containing nucleoside triphosphate hydrolases"/>
    <property type="match status" value="1"/>
</dbReference>
<dbReference type="AlphaFoldDB" id="A0A517D8L0"/>
<protein>
    <recommendedName>
        <fullName evidence="6">UDP-N-acetylglucosamine kinase</fullName>
        <ecNumber evidence="2">2.7.1.176</ecNumber>
    </recommendedName>
    <alternativeName>
        <fullName evidence="6">UDP-N-acetylglucosamine kinase</fullName>
    </alternativeName>
</protein>
<dbReference type="EMBL" id="CP041677">
    <property type="protein sequence ID" value="QDR73692.1"/>
    <property type="molecule type" value="Genomic_DNA"/>
</dbReference>
<dbReference type="Gene3D" id="3.40.50.300">
    <property type="entry name" value="P-loop containing nucleotide triphosphate hydrolases"/>
    <property type="match status" value="1"/>
</dbReference>
<dbReference type="EC" id="2.7.1.176" evidence="2"/>
<keyword evidence="5" id="KW-0067">ATP-binding</keyword>
<evidence type="ECO:0000256" key="3">
    <source>
        <dbReference type="ARBA" id="ARBA00022649"/>
    </source>
</evidence>
<dbReference type="InterPro" id="IPR010488">
    <property type="entry name" value="Zeta_toxin_domain"/>
</dbReference>
<accession>A0A517D8L0</accession>
<dbReference type="PANTHER" id="PTHR39206">
    <property type="entry name" value="SLL8004 PROTEIN"/>
    <property type="match status" value="1"/>
</dbReference>
<evidence type="ECO:0000259" key="8">
    <source>
        <dbReference type="Pfam" id="PF06414"/>
    </source>
</evidence>
<dbReference type="GO" id="GO:0005524">
    <property type="term" value="F:ATP binding"/>
    <property type="evidence" value="ECO:0007669"/>
    <property type="project" value="UniProtKB-KW"/>
</dbReference>
<evidence type="ECO:0000256" key="2">
    <source>
        <dbReference type="ARBA" id="ARBA00011963"/>
    </source>
</evidence>
<proteinExistence type="inferred from homology"/>
<dbReference type="PANTHER" id="PTHR39206:SF1">
    <property type="entry name" value="SLL8004 PROTEIN"/>
    <property type="match status" value="1"/>
</dbReference>